<organism evidence="1 2">
    <name type="scientific">Haemonchus placei</name>
    <name type="common">Barber's pole worm</name>
    <dbReference type="NCBI Taxonomy" id="6290"/>
    <lineage>
        <taxon>Eukaryota</taxon>
        <taxon>Metazoa</taxon>
        <taxon>Ecdysozoa</taxon>
        <taxon>Nematoda</taxon>
        <taxon>Chromadorea</taxon>
        <taxon>Rhabditida</taxon>
        <taxon>Rhabditina</taxon>
        <taxon>Rhabditomorpha</taxon>
        <taxon>Strongyloidea</taxon>
        <taxon>Trichostrongylidae</taxon>
        <taxon>Haemonchus</taxon>
    </lineage>
</organism>
<dbReference type="Proteomes" id="UP000268014">
    <property type="component" value="Unassembled WGS sequence"/>
</dbReference>
<evidence type="ECO:0000313" key="2">
    <source>
        <dbReference type="Proteomes" id="UP000268014"/>
    </source>
</evidence>
<dbReference type="AlphaFoldDB" id="A0A3P8A3M9"/>
<name>A0A3P8A3M9_HAEPC</name>
<accession>A0A3P8A3M9</accession>
<sequence length="45" mass="5627">MHRRLDSSKVCCQCHYYCHYYDLHQRMSHMKRKVQVLDTPKREKS</sequence>
<keyword evidence="2" id="KW-1185">Reference proteome</keyword>
<dbReference type="EMBL" id="UZAF01022490">
    <property type="protein sequence ID" value="VDO85493.1"/>
    <property type="molecule type" value="Genomic_DNA"/>
</dbReference>
<gene>
    <name evidence="1" type="ORF">HPLM_LOCUS20698</name>
</gene>
<reference evidence="1 2" key="1">
    <citation type="submission" date="2018-11" db="EMBL/GenBank/DDBJ databases">
        <authorList>
            <consortium name="Pathogen Informatics"/>
        </authorList>
    </citation>
    <scope>NUCLEOTIDE SEQUENCE [LARGE SCALE GENOMIC DNA]</scope>
    <source>
        <strain evidence="1 2">MHpl1</strain>
    </source>
</reference>
<protein>
    <submittedName>
        <fullName evidence="1">Uncharacterized protein</fullName>
    </submittedName>
</protein>
<evidence type="ECO:0000313" key="1">
    <source>
        <dbReference type="EMBL" id="VDO85493.1"/>
    </source>
</evidence>
<proteinExistence type="predicted"/>